<sequence>MDVDEAPTDPTTDAGLPNRQDLSAVERGLGDLSIASGSSVGLQALPPQTRTSKRLHESQDVVLETLDSEGSVNRIRSVTRVVESSDSIRMQKDIDRLKQEKADQVMIHGKQMTRIKDQSRDLATQLAEEEETRKSLEQTLKLTQEQKGNLQKEVLALRSTQTAPPRSTDEPQGTNGEPLLNTLQHALNGATQMKTQLSAELETLREQLKNQHGNVETEMSHTIEDEKQLREQIAQLTQSQQKLSNSASFYLKTSEALKAEAKELADKLKPMEALALSREAETKRLRSELRKVNTQFNEESSKWDGTLKILGSKLEVAERLSLDSQEPQATNETDQNAQIQLTDLSNSLSKLEKEMSDVQKEHDTFKQQLTEATALNAALANESQGLKQRMQTGLAQLTSHEEELRRLRQENEELTTKYAPFNEVEAGLRAQIVVLQERAQGTDVRMEDTDAPQDQALWVEFQMWKAKTSSIPSEELEGQAHHQQITKLKTQSELFQEVTALTKRLEAVDENPPVHTGPSQADLDQLQHDNEKLVQKLSAAEQREAALEATIKDLESHREYMEIDLQDANEKAKEVSEEPFLLEQLQKELKAARDKEAELTQSEAKWKVLAGTTQATLEEALERTSVQLSLDLIQETIHLLQSNLETRRVEVRDKNDKLREAQDTHDKLQDTYVQQTRQLEAAEGKVWELEGKEEIQTLKQRVQVLQKEVQVIVMERDDLKVQLSETNVRYEHLTTVHAELVTRRDAIEEKYKSMLTKAQGIEKKYLAMKQTNHRANQHAERTAPGLQSSLQHTEYWGDDDDDDFAFEPLQTSRRSAPIASPSASKLESIDSVTT</sequence>
<dbReference type="Gene3D" id="1.20.5.1160">
    <property type="entry name" value="Vasodilator-stimulated phosphoprotein"/>
    <property type="match status" value="1"/>
</dbReference>
<keyword evidence="1" id="KW-0175">Coiled coil</keyword>
<feature type="region of interest" description="Disordered" evidence="2">
    <location>
        <begin position="771"/>
        <end position="834"/>
    </location>
</feature>
<feature type="coiled-coil region" evidence="1">
    <location>
        <begin position="187"/>
        <end position="246"/>
    </location>
</feature>
<gene>
    <name evidence="3" type="ORF">EUX98_g9450</name>
</gene>
<feature type="region of interest" description="Disordered" evidence="2">
    <location>
        <begin position="159"/>
        <end position="180"/>
    </location>
</feature>
<accession>A0A4S4LTI4</accession>
<organism evidence="3 4">
    <name type="scientific">Antrodiella citrinella</name>
    <dbReference type="NCBI Taxonomy" id="2447956"/>
    <lineage>
        <taxon>Eukaryota</taxon>
        <taxon>Fungi</taxon>
        <taxon>Dikarya</taxon>
        <taxon>Basidiomycota</taxon>
        <taxon>Agaricomycotina</taxon>
        <taxon>Agaricomycetes</taxon>
        <taxon>Polyporales</taxon>
        <taxon>Steccherinaceae</taxon>
        <taxon>Antrodiella</taxon>
    </lineage>
</organism>
<comment type="caution">
    <text evidence="3">The sequence shown here is derived from an EMBL/GenBank/DDBJ whole genome shotgun (WGS) entry which is preliminary data.</text>
</comment>
<feature type="region of interest" description="Disordered" evidence="2">
    <location>
        <begin position="1"/>
        <end position="30"/>
    </location>
</feature>
<feature type="coiled-coil region" evidence="1">
    <location>
        <begin position="523"/>
        <end position="605"/>
    </location>
</feature>
<evidence type="ECO:0000256" key="1">
    <source>
        <dbReference type="SAM" id="Coils"/>
    </source>
</evidence>
<reference evidence="3 4" key="1">
    <citation type="submission" date="2019-02" db="EMBL/GenBank/DDBJ databases">
        <title>Genome sequencing of the rare red list fungi Antrodiella citrinella (Flaviporus citrinellus).</title>
        <authorList>
            <person name="Buettner E."/>
            <person name="Kellner H."/>
        </authorList>
    </citation>
    <scope>NUCLEOTIDE SEQUENCE [LARGE SCALE GENOMIC DNA]</scope>
    <source>
        <strain evidence="3 4">DSM 108506</strain>
    </source>
</reference>
<evidence type="ECO:0000256" key="2">
    <source>
        <dbReference type="SAM" id="MobiDB-lite"/>
    </source>
</evidence>
<feature type="compositionally biased region" description="Low complexity" evidence="2">
    <location>
        <begin position="812"/>
        <end position="824"/>
    </location>
</feature>
<evidence type="ECO:0000313" key="4">
    <source>
        <dbReference type="Proteomes" id="UP000308730"/>
    </source>
</evidence>
<feature type="coiled-coil region" evidence="1">
    <location>
        <begin position="334"/>
        <end position="417"/>
    </location>
</feature>
<feature type="compositionally biased region" description="Acidic residues" evidence="2">
    <location>
        <begin position="796"/>
        <end position="805"/>
    </location>
</feature>
<name>A0A4S4LTI4_9APHY</name>
<dbReference type="AlphaFoldDB" id="A0A4S4LTI4"/>
<protein>
    <submittedName>
        <fullName evidence="3">Uncharacterized protein</fullName>
    </submittedName>
</protein>
<dbReference type="Proteomes" id="UP000308730">
    <property type="component" value="Unassembled WGS sequence"/>
</dbReference>
<keyword evidence="4" id="KW-1185">Reference proteome</keyword>
<dbReference type="EMBL" id="SGPM01000812">
    <property type="protein sequence ID" value="THH15545.1"/>
    <property type="molecule type" value="Genomic_DNA"/>
</dbReference>
<evidence type="ECO:0000313" key="3">
    <source>
        <dbReference type="EMBL" id="THH15545.1"/>
    </source>
</evidence>
<proteinExistence type="predicted"/>
<feature type="coiled-coil region" evidence="1">
    <location>
        <begin position="641"/>
        <end position="715"/>
    </location>
</feature>
<feature type="coiled-coil region" evidence="1">
    <location>
        <begin position="112"/>
        <end position="153"/>
    </location>
</feature>